<protein>
    <recommendedName>
        <fullName evidence="1">Heterokaryon incompatibility domain-containing protein</fullName>
    </recommendedName>
</protein>
<dbReference type="Proteomes" id="UP000566819">
    <property type="component" value="Unassembled WGS sequence"/>
</dbReference>
<dbReference type="InterPro" id="IPR010730">
    <property type="entry name" value="HET"/>
</dbReference>
<dbReference type="AlphaFoldDB" id="A0A8H4RHK5"/>
<reference evidence="2 3" key="1">
    <citation type="submission" date="2020-03" db="EMBL/GenBank/DDBJ databases">
        <title>Draft Genome Sequence of Cudoniella acicularis.</title>
        <authorList>
            <person name="Buettner E."/>
            <person name="Kellner H."/>
        </authorList>
    </citation>
    <scope>NUCLEOTIDE SEQUENCE [LARGE SCALE GENOMIC DNA]</scope>
    <source>
        <strain evidence="2 3">DSM 108380</strain>
    </source>
</reference>
<feature type="domain" description="Heterokaryon incompatibility" evidence="1">
    <location>
        <begin position="212"/>
        <end position="357"/>
    </location>
</feature>
<name>A0A8H4RHK5_9HELO</name>
<dbReference type="PANTHER" id="PTHR24148">
    <property type="entry name" value="ANKYRIN REPEAT DOMAIN-CONTAINING PROTEIN 39 HOMOLOG-RELATED"/>
    <property type="match status" value="1"/>
</dbReference>
<comment type="caution">
    <text evidence="2">The sequence shown here is derived from an EMBL/GenBank/DDBJ whole genome shotgun (WGS) entry which is preliminary data.</text>
</comment>
<evidence type="ECO:0000313" key="3">
    <source>
        <dbReference type="Proteomes" id="UP000566819"/>
    </source>
</evidence>
<dbReference type="PANTHER" id="PTHR24148:SF73">
    <property type="entry name" value="HET DOMAIN PROTEIN (AFU_ORTHOLOGUE AFUA_8G01020)"/>
    <property type="match status" value="1"/>
</dbReference>
<gene>
    <name evidence="2" type="ORF">G7Y89_g7874</name>
</gene>
<evidence type="ECO:0000313" key="2">
    <source>
        <dbReference type="EMBL" id="KAF4630259.1"/>
    </source>
</evidence>
<dbReference type="InterPro" id="IPR052895">
    <property type="entry name" value="HetReg/Transcr_Mod"/>
</dbReference>
<proteinExistence type="predicted"/>
<keyword evidence="3" id="KW-1185">Reference proteome</keyword>
<dbReference type="OrthoDB" id="3598674at2759"/>
<dbReference type="EMBL" id="JAAMPI010000569">
    <property type="protein sequence ID" value="KAF4630259.1"/>
    <property type="molecule type" value="Genomic_DNA"/>
</dbReference>
<dbReference type="Pfam" id="PF06985">
    <property type="entry name" value="HET"/>
    <property type="match status" value="1"/>
</dbReference>
<sequence length="357" mass="40884">MASQNMIHPNSPRRTTENEFKACHLPTESNNTNIHICMIDTWHTPSSEFYHAATLVRLFKVPDSGKLQHRFFTAEYLTIGDLHLNEGNSYTIPFSAIIAPKVKQSIPELAKEGGKLWLPVAHMRECNFLHAVPISKGEIELAMKVVADVCVSLKRALFVNLLLFRKGKMVDGELRAVLEKDFFRTYLEGGFTKKKCEEKGSEDAILAGFAKLSYESRDRYTLEVVVTASNNVSSTIQPQENLFLALESLYDHHASVTDFEWFWVDVICIYQNSIVDREFQVQQMREVYREVSEVMGWLGPSRHSCGRDVFTILEQLGSNSEAYVERFGPSGLDDLFKTEERFEALTSLCKRAYWQRM</sequence>
<organism evidence="2 3">
    <name type="scientific">Cudoniella acicularis</name>
    <dbReference type="NCBI Taxonomy" id="354080"/>
    <lineage>
        <taxon>Eukaryota</taxon>
        <taxon>Fungi</taxon>
        <taxon>Dikarya</taxon>
        <taxon>Ascomycota</taxon>
        <taxon>Pezizomycotina</taxon>
        <taxon>Leotiomycetes</taxon>
        <taxon>Helotiales</taxon>
        <taxon>Tricladiaceae</taxon>
        <taxon>Cudoniella</taxon>
    </lineage>
</organism>
<accession>A0A8H4RHK5</accession>
<evidence type="ECO:0000259" key="1">
    <source>
        <dbReference type="Pfam" id="PF06985"/>
    </source>
</evidence>